<dbReference type="EMBL" id="FN554974">
    <property type="protein sequence ID" value="CBH18366.1"/>
    <property type="molecule type" value="Genomic_DNA"/>
</dbReference>
<name>D0A9L5_TRYB9</name>
<evidence type="ECO:0000313" key="1">
    <source>
        <dbReference type="EMBL" id="CBH18366.1"/>
    </source>
</evidence>
<dbReference type="RefSeq" id="XP_011780630.1">
    <property type="nucleotide sequence ID" value="XM_011782328.1"/>
</dbReference>
<dbReference type="Proteomes" id="UP000002316">
    <property type="component" value="Chromosome 11"/>
</dbReference>
<reference evidence="2" key="1">
    <citation type="journal article" date="2010" name="PLoS Negl. Trop. Dis.">
        <title>The genome sequence of Trypanosoma brucei gambiense, causative agent of chronic human african trypanosomiasis.</title>
        <authorList>
            <person name="Jackson A.P."/>
            <person name="Sanders M."/>
            <person name="Berry A."/>
            <person name="McQuillan J."/>
            <person name="Aslett M.A."/>
            <person name="Quail M.A."/>
            <person name="Chukualim B."/>
            <person name="Capewell P."/>
            <person name="MacLeod A."/>
            <person name="Melville S.E."/>
            <person name="Gibson W."/>
            <person name="Barry J.D."/>
            <person name="Berriman M."/>
            <person name="Hertz-Fowler C."/>
        </authorList>
    </citation>
    <scope>NUCLEOTIDE SEQUENCE [LARGE SCALE GENOMIC DNA]</scope>
    <source>
        <strain evidence="2">MHOM/CI/86/DAL972</strain>
    </source>
</reference>
<gene>
    <name evidence="1" type="ORF">TbgDal_XI14850</name>
</gene>
<dbReference type="GeneID" id="23866670"/>
<accession>D0A9L5</accession>
<evidence type="ECO:0000313" key="2">
    <source>
        <dbReference type="Proteomes" id="UP000002316"/>
    </source>
</evidence>
<organism evidence="1 2">
    <name type="scientific">Trypanosoma brucei gambiense (strain MHOM/CI/86/DAL972)</name>
    <dbReference type="NCBI Taxonomy" id="679716"/>
    <lineage>
        <taxon>Eukaryota</taxon>
        <taxon>Discoba</taxon>
        <taxon>Euglenozoa</taxon>
        <taxon>Kinetoplastea</taxon>
        <taxon>Metakinetoplastina</taxon>
        <taxon>Trypanosomatida</taxon>
        <taxon>Trypanosomatidae</taxon>
        <taxon>Trypanosoma</taxon>
    </lineage>
</organism>
<proteinExistence type="predicted"/>
<protein>
    <submittedName>
        <fullName evidence="1">Uncharacterized protein</fullName>
    </submittedName>
</protein>
<sequence>MSTTTRPPLKVSIFTEQNKSQGNRVIEETVSAVCNTASREESRNRLIRNSALQNIVKRIHAYMYVNCLAVTSEVREEPSPPPPFHFVRTPSEVEAHPPLRHLQLFLLCILRGLDTQHPPHF</sequence>
<dbReference type="AlphaFoldDB" id="D0A9L5"/>
<dbReference type="KEGG" id="tbg:TbgDal_XI14850"/>